<dbReference type="InterPro" id="IPR001245">
    <property type="entry name" value="Ser-Thr/Tyr_kinase_cat_dom"/>
</dbReference>
<keyword evidence="17" id="KW-1185">Reference proteome</keyword>
<dbReference type="PANTHER" id="PTHR27009">
    <property type="entry name" value="RUST RESISTANCE KINASE LR10-RELATED"/>
    <property type="match status" value="1"/>
</dbReference>
<reference evidence="16" key="2">
    <citation type="submission" date="2019-07" db="EMBL/GenBank/DDBJ databases">
        <authorList>
            <person name="Seetharam A."/>
            <person name="Woodhouse M."/>
            <person name="Cannon E."/>
        </authorList>
    </citation>
    <scope>NUCLEOTIDE SEQUENCE [LARGE SCALE GENOMIC DNA]</scope>
    <source>
        <strain evidence="16">cv. B73</strain>
    </source>
</reference>
<dbReference type="GO" id="GO:0004674">
    <property type="term" value="F:protein serine/threonine kinase activity"/>
    <property type="evidence" value="ECO:0007669"/>
    <property type="project" value="UniProtKB-KW"/>
</dbReference>
<reference evidence="16" key="3">
    <citation type="submission" date="2021-05" db="UniProtKB">
        <authorList>
            <consortium name="EnsemblPlants"/>
        </authorList>
    </citation>
    <scope>IDENTIFICATION</scope>
    <source>
        <strain evidence="16">cv. B73</strain>
    </source>
</reference>
<dbReference type="PROSITE" id="PS00108">
    <property type="entry name" value="PROTEIN_KINASE_ST"/>
    <property type="match status" value="1"/>
</dbReference>
<dbReference type="Gene3D" id="3.30.200.20">
    <property type="entry name" value="Phosphorylase Kinase, domain 1"/>
    <property type="match status" value="1"/>
</dbReference>
<dbReference type="Pfam" id="PF07714">
    <property type="entry name" value="PK_Tyr_Ser-Thr"/>
    <property type="match status" value="1"/>
</dbReference>
<keyword evidence="11" id="KW-0325">Glycoprotein</keyword>
<keyword evidence="10" id="KW-0472">Membrane</keyword>
<evidence type="ECO:0000256" key="1">
    <source>
        <dbReference type="ARBA" id="ARBA00004479"/>
    </source>
</evidence>
<evidence type="ECO:0000256" key="2">
    <source>
        <dbReference type="ARBA" id="ARBA00022527"/>
    </source>
</evidence>
<reference evidence="17" key="1">
    <citation type="journal article" date="2009" name="Science">
        <title>The B73 maize genome: complexity, diversity, and dynamics.</title>
        <authorList>
            <person name="Schnable P.S."/>
            <person name="Ware D."/>
            <person name="Fulton R.S."/>
            <person name="Stein J.C."/>
            <person name="Wei F."/>
            <person name="Pasternak S."/>
            <person name="Liang C."/>
            <person name="Zhang J."/>
            <person name="Fulton L."/>
            <person name="Graves T.A."/>
            <person name="Minx P."/>
            <person name="Reily A.D."/>
            <person name="Courtney L."/>
            <person name="Kruchowski S.S."/>
            <person name="Tomlinson C."/>
            <person name="Strong C."/>
            <person name="Delehaunty K."/>
            <person name="Fronick C."/>
            <person name="Courtney B."/>
            <person name="Rock S.M."/>
            <person name="Belter E."/>
            <person name="Du F."/>
            <person name="Kim K."/>
            <person name="Abbott R.M."/>
            <person name="Cotton M."/>
            <person name="Levy A."/>
            <person name="Marchetto P."/>
            <person name="Ochoa K."/>
            <person name="Jackson S.M."/>
            <person name="Gillam B."/>
            <person name="Chen W."/>
            <person name="Yan L."/>
            <person name="Higginbotham J."/>
            <person name="Cardenas M."/>
            <person name="Waligorski J."/>
            <person name="Applebaum E."/>
            <person name="Phelps L."/>
            <person name="Falcone J."/>
            <person name="Kanchi K."/>
            <person name="Thane T."/>
            <person name="Scimone A."/>
            <person name="Thane N."/>
            <person name="Henke J."/>
            <person name="Wang T."/>
            <person name="Ruppert J."/>
            <person name="Shah N."/>
            <person name="Rotter K."/>
            <person name="Hodges J."/>
            <person name="Ingenthron E."/>
            <person name="Cordes M."/>
            <person name="Kohlberg S."/>
            <person name="Sgro J."/>
            <person name="Delgado B."/>
            <person name="Mead K."/>
            <person name="Chinwalla A."/>
            <person name="Leonard S."/>
            <person name="Crouse K."/>
            <person name="Collura K."/>
            <person name="Kudrna D."/>
            <person name="Currie J."/>
            <person name="He R."/>
            <person name="Angelova A."/>
            <person name="Rajasekar S."/>
            <person name="Mueller T."/>
            <person name="Lomeli R."/>
            <person name="Scara G."/>
            <person name="Ko A."/>
            <person name="Delaney K."/>
            <person name="Wissotski M."/>
            <person name="Lopez G."/>
            <person name="Campos D."/>
            <person name="Braidotti M."/>
            <person name="Ashley E."/>
            <person name="Golser W."/>
            <person name="Kim H."/>
            <person name="Lee S."/>
            <person name="Lin J."/>
            <person name="Dujmic Z."/>
            <person name="Kim W."/>
            <person name="Talag J."/>
            <person name="Zuccolo A."/>
            <person name="Fan C."/>
            <person name="Sebastian A."/>
            <person name="Kramer M."/>
            <person name="Spiegel L."/>
            <person name="Nascimento L."/>
            <person name="Zutavern T."/>
            <person name="Miller B."/>
            <person name="Ambroise C."/>
            <person name="Muller S."/>
            <person name="Spooner W."/>
            <person name="Narechania A."/>
            <person name="Ren L."/>
            <person name="Wei S."/>
            <person name="Kumari S."/>
            <person name="Faga B."/>
            <person name="Levy M.J."/>
            <person name="McMahan L."/>
            <person name="Van Buren P."/>
            <person name="Vaughn M.W."/>
            <person name="Ying K."/>
            <person name="Yeh C.-T."/>
            <person name="Emrich S.J."/>
            <person name="Jia Y."/>
            <person name="Kalyanaraman A."/>
            <person name="Hsia A.-P."/>
            <person name="Barbazuk W.B."/>
            <person name="Baucom R.S."/>
            <person name="Brutnell T.P."/>
            <person name="Carpita N.C."/>
            <person name="Chaparro C."/>
            <person name="Chia J.-M."/>
            <person name="Deragon J.-M."/>
            <person name="Estill J.C."/>
            <person name="Fu Y."/>
            <person name="Jeddeloh J.A."/>
            <person name="Han Y."/>
            <person name="Lee H."/>
            <person name="Li P."/>
            <person name="Lisch D.R."/>
            <person name="Liu S."/>
            <person name="Liu Z."/>
            <person name="Nagel D.H."/>
            <person name="McCann M.C."/>
            <person name="SanMiguel P."/>
            <person name="Myers A.M."/>
            <person name="Nettleton D."/>
            <person name="Nguyen J."/>
            <person name="Penning B.W."/>
            <person name="Ponnala L."/>
            <person name="Schneider K.L."/>
            <person name="Schwartz D.C."/>
            <person name="Sharma A."/>
            <person name="Soderlund C."/>
            <person name="Springer N.M."/>
            <person name="Sun Q."/>
            <person name="Wang H."/>
            <person name="Waterman M."/>
            <person name="Westerman R."/>
            <person name="Wolfgruber T.K."/>
            <person name="Yang L."/>
            <person name="Yu Y."/>
            <person name="Zhang L."/>
            <person name="Zhou S."/>
            <person name="Zhu Q."/>
            <person name="Bennetzen J.L."/>
            <person name="Dawe R.K."/>
            <person name="Jiang J."/>
            <person name="Jiang N."/>
            <person name="Presting G.G."/>
            <person name="Wessler S.R."/>
            <person name="Aluru S."/>
            <person name="Martienssen R.A."/>
            <person name="Clifton S.W."/>
            <person name="McCombie W.R."/>
            <person name="Wing R.A."/>
            <person name="Wilson R.K."/>
        </authorList>
    </citation>
    <scope>NUCLEOTIDE SEQUENCE [LARGE SCALE GENOMIC DNA]</scope>
    <source>
        <strain evidence="17">cv. B73</strain>
    </source>
</reference>
<dbReference type="PROSITE" id="PS50011">
    <property type="entry name" value="PROTEIN_KINASE_DOM"/>
    <property type="match status" value="1"/>
</dbReference>
<keyword evidence="5" id="KW-0732">Signal</keyword>
<keyword evidence="6 12" id="KW-0547">Nucleotide-binding</keyword>
<keyword evidence="3" id="KW-0808">Transferase</keyword>
<protein>
    <recommendedName>
        <fullName evidence="15">Protein kinase domain-containing protein</fullName>
    </recommendedName>
</protein>
<evidence type="ECO:0000259" key="15">
    <source>
        <dbReference type="PROSITE" id="PS50011"/>
    </source>
</evidence>
<evidence type="ECO:0000313" key="16">
    <source>
        <dbReference type="EnsemblPlants" id="Zm00001eb432480_P001"/>
    </source>
</evidence>
<feature type="region of interest" description="Disordered" evidence="14">
    <location>
        <begin position="456"/>
        <end position="491"/>
    </location>
</feature>
<dbReference type="Gramene" id="Zm00001eb432480_T001">
    <property type="protein sequence ID" value="Zm00001eb432480_P001"/>
    <property type="gene ID" value="Zm00001eb432480"/>
</dbReference>
<dbReference type="Gene3D" id="1.10.510.10">
    <property type="entry name" value="Transferase(Phosphotransferase) domain 1"/>
    <property type="match status" value="1"/>
</dbReference>
<evidence type="ECO:0000256" key="3">
    <source>
        <dbReference type="ARBA" id="ARBA00022679"/>
    </source>
</evidence>
<gene>
    <name evidence="16" type="primary">LOC103642142</name>
</gene>
<feature type="domain" description="Protein kinase" evidence="15">
    <location>
        <begin position="159"/>
        <end position="447"/>
    </location>
</feature>
<keyword evidence="2 13" id="KW-0723">Serine/threonine-protein kinase</keyword>
<sequence length="491" mass="54420">ELDVPKVQTAFQLINRSRATPKHERGSWQPKLHQAESTYLLHDEQPRFSPFANPDDAAGIITSGIVIILVMKFVTRWIEVTREWQMERARLQALEMQAAAAAAGAPMIQQPAANGSAAPPYAIAASHVLEMGAVNRFLDDILREKPARFTPENLREFTRNYAERLGSGGFGVVYRGAFPNGVQVAVKILNSTLDRRAEEQFMAEVGTAGRTYHINLVRLYGFCFDATTKALVYEYLEKGSLDRVLFDLEGDALGFDALSGIVAGTARGVRYLHEECQHRIIHYDIKPGNVLLTADYTPKVADFGLARLCNRDSTHLTMTGARGTPGYAAPELWLPLPVTHRCDVYSFGMLVFEILGRRRNLELQHPAVTVSQEWYPRWVWQRFDQGKFGDVMAASGIHAKDGEKAERMCKVALWCVQYQPEARPSMSSVVRMLEGEEEIARPVNPFTYMASVHMVSSSSSGDGDGGSAAASSYSSKELRGGTRSAANNQGR</sequence>
<dbReference type="GO" id="GO:0005524">
    <property type="term" value="F:ATP binding"/>
    <property type="evidence" value="ECO:0007669"/>
    <property type="project" value="UniProtKB-UniRule"/>
</dbReference>
<evidence type="ECO:0000256" key="6">
    <source>
        <dbReference type="ARBA" id="ARBA00022741"/>
    </source>
</evidence>
<keyword evidence="8 12" id="KW-0067">ATP-binding</keyword>
<dbReference type="PROSITE" id="PS00107">
    <property type="entry name" value="PROTEIN_KINASE_ATP"/>
    <property type="match status" value="1"/>
</dbReference>
<dbReference type="GO" id="GO:0016020">
    <property type="term" value="C:membrane"/>
    <property type="evidence" value="ECO:0007669"/>
    <property type="project" value="UniProtKB-SubCell"/>
</dbReference>
<comment type="similarity">
    <text evidence="13">Belongs to the protein kinase superfamily.</text>
</comment>
<dbReference type="SMART" id="SM00220">
    <property type="entry name" value="S_TKc"/>
    <property type="match status" value="1"/>
</dbReference>
<accession>A0A804RMY2</accession>
<dbReference type="InterPro" id="IPR045874">
    <property type="entry name" value="LRK10/LRL21-25-like"/>
</dbReference>
<dbReference type="AlphaFoldDB" id="A0A804RMY2"/>
<dbReference type="InParanoid" id="A0A804RMY2"/>
<feature type="binding site" evidence="12">
    <location>
        <position position="187"/>
    </location>
    <ligand>
        <name>ATP</name>
        <dbReference type="ChEBI" id="CHEBI:30616"/>
    </ligand>
</feature>
<dbReference type="SUPFAM" id="SSF56112">
    <property type="entry name" value="Protein kinase-like (PK-like)"/>
    <property type="match status" value="1"/>
</dbReference>
<evidence type="ECO:0000256" key="7">
    <source>
        <dbReference type="ARBA" id="ARBA00022777"/>
    </source>
</evidence>
<dbReference type="InterPro" id="IPR011009">
    <property type="entry name" value="Kinase-like_dom_sf"/>
</dbReference>
<name>A0A804RMY2_MAIZE</name>
<evidence type="ECO:0000256" key="5">
    <source>
        <dbReference type="ARBA" id="ARBA00022729"/>
    </source>
</evidence>
<keyword evidence="4" id="KW-0812">Transmembrane</keyword>
<evidence type="ECO:0000313" key="17">
    <source>
        <dbReference type="Proteomes" id="UP000007305"/>
    </source>
</evidence>
<evidence type="ECO:0000256" key="13">
    <source>
        <dbReference type="RuleBase" id="RU000304"/>
    </source>
</evidence>
<evidence type="ECO:0000256" key="9">
    <source>
        <dbReference type="ARBA" id="ARBA00022989"/>
    </source>
</evidence>
<dbReference type="Proteomes" id="UP000007305">
    <property type="component" value="Chromosome 10"/>
</dbReference>
<dbReference type="InterPro" id="IPR017441">
    <property type="entry name" value="Protein_kinase_ATP_BS"/>
</dbReference>
<evidence type="ECO:0000256" key="12">
    <source>
        <dbReference type="PROSITE-ProRule" id="PRU10141"/>
    </source>
</evidence>
<evidence type="ECO:0000256" key="10">
    <source>
        <dbReference type="ARBA" id="ARBA00023136"/>
    </source>
</evidence>
<evidence type="ECO:0000256" key="4">
    <source>
        <dbReference type="ARBA" id="ARBA00022692"/>
    </source>
</evidence>
<evidence type="ECO:0000256" key="8">
    <source>
        <dbReference type="ARBA" id="ARBA00022840"/>
    </source>
</evidence>
<proteinExistence type="inferred from homology"/>
<keyword evidence="9" id="KW-1133">Transmembrane helix</keyword>
<dbReference type="InterPro" id="IPR008271">
    <property type="entry name" value="Ser/Thr_kinase_AS"/>
</dbReference>
<evidence type="ECO:0000256" key="14">
    <source>
        <dbReference type="SAM" id="MobiDB-lite"/>
    </source>
</evidence>
<organism evidence="16 17">
    <name type="scientific">Zea mays</name>
    <name type="common">Maize</name>
    <dbReference type="NCBI Taxonomy" id="4577"/>
    <lineage>
        <taxon>Eukaryota</taxon>
        <taxon>Viridiplantae</taxon>
        <taxon>Streptophyta</taxon>
        <taxon>Embryophyta</taxon>
        <taxon>Tracheophyta</taxon>
        <taxon>Spermatophyta</taxon>
        <taxon>Magnoliopsida</taxon>
        <taxon>Liliopsida</taxon>
        <taxon>Poales</taxon>
        <taxon>Poaceae</taxon>
        <taxon>PACMAD clade</taxon>
        <taxon>Panicoideae</taxon>
        <taxon>Andropogonodae</taxon>
        <taxon>Andropogoneae</taxon>
        <taxon>Tripsacinae</taxon>
        <taxon>Zea</taxon>
    </lineage>
</organism>
<dbReference type="EnsemblPlants" id="Zm00001eb432480_T001">
    <property type="protein sequence ID" value="Zm00001eb432480_P001"/>
    <property type="gene ID" value="Zm00001eb432480"/>
</dbReference>
<evidence type="ECO:0000256" key="11">
    <source>
        <dbReference type="ARBA" id="ARBA00023180"/>
    </source>
</evidence>
<dbReference type="InterPro" id="IPR000719">
    <property type="entry name" value="Prot_kinase_dom"/>
</dbReference>
<feature type="compositionally biased region" description="Low complexity" evidence="14">
    <location>
        <begin position="456"/>
        <end position="475"/>
    </location>
</feature>
<comment type="subcellular location">
    <subcellularLocation>
        <location evidence="1">Membrane</location>
        <topology evidence="1">Single-pass type I membrane protein</topology>
    </subcellularLocation>
</comment>
<keyword evidence="7" id="KW-0418">Kinase</keyword>
<dbReference type="FunFam" id="1.10.510.10:FF:000537">
    <property type="entry name" value="Putative receptor-like protein kinase"/>
    <property type="match status" value="1"/>
</dbReference>